<proteinExistence type="predicted"/>
<dbReference type="EMBL" id="CP022163">
    <property type="protein sequence ID" value="ATB29463.1"/>
    <property type="molecule type" value="Genomic_DNA"/>
</dbReference>
<name>A0A250IDZ9_9BACT</name>
<dbReference type="RefSeq" id="WP_095978023.1">
    <property type="nucleotide sequence ID" value="NZ_CP022163.1"/>
</dbReference>
<dbReference type="AlphaFoldDB" id="A0A250IDZ9"/>
<evidence type="ECO:0000313" key="2">
    <source>
        <dbReference type="Proteomes" id="UP000217289"/>
    </source>
</evidence>
<protein>
    <submittedName>
        <fullName evidence="1">Uncharacterized protein</fullName>
    </submittedName>
</protein>
<sequence length="519" mass="55468">MILGVVSLVVLALVVFMTINVTVSVQQKIRLQNYADAKAFSLAVIEARSLNYFAYTNRAIASSYVSMANLHAYMSEATMLTDLRLSSAAVMTEIAAQELAQCFCWPGVPCRPQHCYHSFEAEMNALGLTIDALSGKVAKKIQNVDRSAQSVMSALNLHIGALHASQQAVKAGVLIALGKGEFGDLKADNMSKAASVTSDPLTLSIQNVQQWNQVFESNEQRKRRIMAETVNATRQDFAWNRKGAPLANGLLFPQLGKLVKSESIWMGPEGTWLSVQAPGGVSGRTGVTASGSFPGQSGAMAILTRDVASNIEGKSMSTYDHSALTGTWRHGAGGALLPLLGPIGVARLSSGDSEAHKSGLFSLTGNPHSGSAHSSPKLDMHRFLEFNIGDSYPYNQPAVYATATTDGRVNEFGNRGPYEIAKDGTGTVRITKVGPTDGVLTLTNNSPTKAFSKAQVYYHRIGDWSDYPNIFNPYWRAKLHPMTTRELATTLTIVDSNAAILVGGAQAVPGGGGKGVNIQ</sequence>
<dbReference type="Proteomes" id="UP000217289">
    <property type="component" value="Chromosome"/>
</dbReference>
<keyword evidence="2" id="KW-1185">Reference proteome</keyword>
<gene>
    <name evidence="1" type="ORF">MEBOL_002913</name>
</gene>
<dbReference type="KEGG" id="mbd:MEBOL_002913"/>
<organism evidence="1 2">
    <name type="scientific">Melittangium boletus DSM 14713</name>
    <dbReference type="NCBI Taxonomy" id="1294270"/>
    <lineage>
        <taxon>Bacteria</taxon>
        <taxon>Pseudomonadati</taxon>
        <taxon>Myxococcota</taxon>
        <taxon>Myxococcia</taxon>
        <taxon>Myxococcales</taxon>
        <taxon>Cystobacterineae</taxon>
        <taxon>Archangiaceae</taxon>
        <taxon>Melittangium</taxon>
    </lineage>
</organism>
<evidence type="ECO:0000313" key="1">
    <source>
        <dbReference type="EMBL" id="ATB29463.1"/>
    </source>
</evidence>
<reference evidence="1 2" key="1">
    <citation type="submission" date="2017-06" db="EMBL/GenBank/DDBJ databases">
        <authorList>
            <person name="Kim H.J."/>
            <person name="Triplett B.A."/>
        </authorList>
    </citation>
    <scope>NUCLEOTIDE SEQUENCE [LARGE SCALE GENOMIC DNA]</scope>
    <source>
        <strain evidence="1 2">DSM 14713</strain>
    </source>
</reference>
<accession>A0A250IDZ9</accession>